<gene>
    <name evidence="9" type="ORF">BG006_001962</name>
</gene>
<evidence type="ECO:0000256" key="2">
    <source>
        <dbReference type="ARBA" id="ARBA00022490"/>
    </source>
</evidence>
<keyword evidence="10" id="KW-1185">Reference proteome</keyword>
<keyword evidence="4" id="KW-0863">Zinc-finger</keyword>
<feature type="region of interest" description="Disordered" evidence="7">
    <location>
        <begin position="66"/>
        <end position="86"/>
    </location>
</feature>
<dbReference type="GO" id="GO:0016887">
    <property type="term" value="F:ATP hydrolysis activity"/>
    <property type="evidence" value="ECO:0007669"/>
    <property type="project" value="InterPro"/>
</dbReference>
<evidence type="ECO:0000256" key="7">
    <source>
        <dbReference type="SAM" id="MobiDB-lite"/>
    </source>
</evidence>
<dbReference type="GO" id="GO:0004842">
    <property type="term" value="F:ubiquitin-protein transferase activity"/>
    <property type="evidence" value="ECO:0007669"/>
    <property type="project" value="InterPro"/>
</dbReference>
<evidence type="ECO:0000256" key="1">
    <source>
        <dbReference type="ARBA" id="ARBA00004496"/>
    </source>
</evidence>
<keyword evidence="2" id="KW-0963">Cytoplasm</keyword>
<dbReference type="GO" id="GO:0002376">
    <property type="term" value="P:immune system process"/>
    <property type="evidence" value="ECO:0007669"/>
    <property type="project" value="UniProtKB-KW"/>
</dbReference>
<feature type="domain" description="RZ-type" evidence="8">
    <location>
        <begin position="10"/>
        <end position="85"/>
    </location>
</feature>
<proteinExistence type="predicted"/>
<dbReference type="InterPro" id="IPR046439">
    <property type="entry name" value="ZF_RZ_dom"/>
</dbReference>
<dbReference type="AlphaFoldDB" id="A0A9P5SNP6"/>
<reference evidence="9" key="1">
    <citation type="journal article" date="2020" name="Fungal Divers.">
        <title>Resolving the Mortierellaceae phylogeny through synthesis of multi-gene phylogenetics and phylogenomics.</title>
        <authorList>
            <person name="Vandepol N."/>
            <person name="Liber J."/>
            <person name="Desiro A."/>
            <person name="Na H."/>
            <person name="Kennedy M."/>
            <person name="Barry K."/>
            <person name="Grigoriev I.V."/>
            <person name="Miller A.N."/>
            <person name="O'Donnell K."/>
            <person name="Stajich J.E."/>
            <person name="Bonito G."/>
        </authorList>
    </citation>
    <scope>NUCLEOTIDE SEQUENCE</scope>
    <source>
        <strain evidence="9">NVP1</strain>
    </source>
</reference>
<evidence type="ECO:0000259" key="8">
    <source>
        <dbReference type="PROSITE" id="PS51981"/>
    </source>
</evidence>
<evidence type="ECO:0000256" key="3">
    <source>
        <dbReference type="ARBA" id="ARBA00022723"/>
    </source>
</evidence>
<evidence type="ECO:0000256" key="6">
    <source>
        <dbReference type="ARBA" id="ARBA00022859"/>
    </source>
</evidence>
<feature type="compositionally biased region" description="Basic and acidic residues" evidence="7">
    <location>
        <begin position="73"/>
        <end position="86"/>
    </location>
</feature>
<dbReference type="GO" id="GO:0008270">
    <property type="term" value="F:zinc ion binding"/>
    <property type="evidence" value="ECO:0007669"/>
    <property type="project" value="UniProtKB-KW"/>
</dbReference>
<dbReference type="Pfam" id="PF20173">
    <property type="entry name" value="ZnF_RZ-type"/>
    <property type="match status" value="1"/>
</dbReference>
<keyword evidence="3" id="KW-0479">Metal-binding</keyword>
<keyword evidence="6" id="KW-0391">Immunity</keyword>
<protein>
    <recommendedName>
        <fullName evidence="8">RZ-type domain-containing protein</fullName>
    </recommendedName>
</protein>
<keyword evidence="5" id="KW-0862">Zinc</keyword>
<dbReference type="PROSITE" id="PS51981">
    <property type="entry name" value="ZF_RZ"/>
    <property type="match status" value="1"/>
</dbReference>
<dbReference type="Proteomes" id="UP000696485">
    <property type="component" value="Unassembled WGS sequence"/>
</dbReference>
<dbReference type="PANTHER" id="PTHR22605">
    <property type="entry name" value="RZ-TYPE DOMAIN-CONTAINING PROTEIN"/>
    <property type="match status" value="1"/>
</dbReference>
<evidence type="ECO:0000313" key="10">
    <source>
        <dbReference type="Proteomes" id="UP000696485"/>
    </source>
</evidence>
<name>A0A9P5SNP6_9FUNG</name>
<dbReference type="PANTHER" id="PTHR22605:SF16">
    <property type="entry name" value="E3 UBIQUITIN-PROTEIN LIGASE RNF213"/>
    <property type="match status" value="1"/>
</dbReference>
<comment type="subcellular location">
    <subcellularLocation>
        <location evidence="1">Cytoplasm</location>
    </subcellularLocation>
</comment>
<organism evidence="9 10">
    <name type="scientific">Podila minutissima</name>
    <dbReference type="NCBI Taxonomy" id="64525"/>
    <lineage>
        <taxon>Eukaryota</taxon>
        <taxon>Fungi</taxon>
        <taxon>Fungi incertae sedis</taxon>
        <taxon>Mucoromycota</taxon>
        <taxon>Mortierellomycotina</taxon>
        <taxon>Mortierellomycetes</taxon>
        <taxon>Mortierellales</taxon>
        <taxon>Mortierellaceae</taxon>
        <taxon>Podila</taxon>
    </lineage>
</organism>
<sequence length="86" mass="9666">MARGELNQALTKAEKAEVFRAMQAEIRGSGHWYRCPNGHSYVIGECGMAMEQSRCPECGESVGGGHHALLRSNRRDEEMEALYRRP</sequence>
<dbReference type="EMBL" id="JAAAUY010000142">
    <property type="protein sequence ID" value="KAF9334546.1"/>
    <property type="molecule type" value="Genomic_DNA"/>
</dbReference>
<dbReference type="InterPro" id="IPR031248">
    <property type="entry name" value="RNF213"/>
</dbReference>
<evidence type="ECO:0000256" key="5">
    <source>
        <dbReference type="ARBA" id="ARBA00022833"/>
    </source>
</evidence>
<dbReference type="GO" id="GO:0005737">
    <property type="term" value="C:cytoplasm"/>
    <property type="evidence" value="ECO:0007669"/>
    <property type="project" value="UniProtKB-SubCell"/>
</dbReference>
<accession>A0A9P5SNP6</accession>
<evidence type="ECO:0000313" key="9">
    <source>
        <dbReference type="EMBL" id="KAF9334546.1"/>
    </source>
</evidence>
<evidence type="ECO:0000256" key="4">
    <source>
        <dbReference type="ARBA" id="ARBA00022771"/>
    </source>
</evidence>
<comment type="caution">
    <text evidence="9">The sequence shown here is derived from an EMBL/GenBank/DDBJ whole genome shotgun (WGS) entry which is preliminary data.</text>
</comment>